<dbReference type="Pfam" id="PF08780">
    <property type="entry name" value="NTase_sub_bind"/>
    <property type="match status" value="1"/>
</dbReference>
<evidence type="ECO:0000313" key="2">
    <source>
        <dbReference type="Proteomes" id="UP000675431"/>
    </source>
</evidence>
<proteinExistence type="predicted"/>
<dbReference type="EMBL" id="JAGSIE010000020">
    <property type="protein sequence ID" value="MBR7553946.1"/>
    <property type="molecule type" value="Genomic_DNA"/>
</dbReference>
<sequence length="134" mass="16020">MEDYKVGRWKELFEAFEKAFFLLTNEVEKEITSISEAATLVHFHEMCLEHARKTLYGYLDAKGISVKTPRQAIKESSKLGVLANEKSWNRAFNRRNLGYFLFTEKVEKEMVKDIKEEYYPMYTDLQQRMREEME</sequence>
<keyword evidence="2" id="KW-1185">Reference proteome</keyword>
<name>A0A941HSP1_9BACI</name>
<comment type="caution">
    <text evidence="1">The sequence shown here is derived from an EMBL/GenBank/DDBJ whole genome shotgun (WGS) entry which is preliminary data.</text>
</comment>
<organism evidence="1 2">
    <name type="scientific">Allobacillus saliphilus</name>
    <dbReference type="NCBI Taxonomy" id="2912308"/>
    <lineage>
        <taxon>Bacteria</taxon>
        <taxon>Bacillati</taxon>
        <taxon>Bacillota</taxon>
        <taxon>Bacilli</taxon>
        <taxon>Bacillales</taxon>
        <taxon>Bacillaceae</taxon>
        <taxon>Allobacillus</taxon>
    </lineage>
</organism>
<dbReference type="InterPro" id="IPR010235">
    <property type="entry name" value="HepT"/>
</dbReference>
<dbReference type="Gene3D" id="1.20.120.330">
    <property type="entry name" value="Nucleotidyltransferases domain 2"/>
    <property type="match status" value="1"/>
</dbReference>
<dbReference type="AlphaFoldDB" id="A0A941HSP1"/>
<dbReference type="SUPFAM" id="SSF81593">
    <property type="entry name" value="Nucleotidyltransferase substrate binding subunit/domain"/>
    <property type="match status" value="1"/>
</dbReference>
<dbReference type="Proteomes" id="UP000675431">
    <property type="component" value="Unassembled WGS sequence"/>
</dbReference>
<protein>
    <submittedName>
        <fullName evidence="1">Nucleotidyltransferase substrate binding protein</fullName>
    </submittedName>
</protein>
<reference evidence="1 2" key="1">
    <citation type="submission" date="2021-04" db="EMBL/GenBank/DDBJ databases">
        <title>Allobacillus sp. nov. SKP8-2 isolated from shrimp paste.</title>
        <authorList>
            <person name="Tanasupawat S."/>
            <person name="Yiamsombat S."/>
            <person name="Kanchanasin P."/>
            <person name="Kuncharoen N."/>
        </authorList>
    </citation>
    <scope>NUCLEOTIDE SEQUENCE [LARGE SCALE GENOMIC DNA]</scope>
    <source>
        <strain evidence="1 2">SKP8-2</strain>
    </source>
</reference>
<gene>
    <name evidence="1" type="ORF">KC820_07245</name>
</gene>
<evidence type="ECO:0000313" key="1">
    <source>
        <dbReference type="EMBL" id="MBR7553946.1"/>
    </source>
</evidence>
<accession>A0A941HSP1</accession>